<evidence type="ECO:0000256" key="2">
    <source>
        <dbReference type="ARBA" id="ARBA00006058"/>
    </source>
</evidence>
<dbReference type="GO" id="GO:0016020">
    <property type="term" value="C:membrane"/>
    <property type="evidence" value="ECO:0007669"/>
    <property type="project" value="UniProtKB-SubCell"/>
</dbReference>
<dbReference type="Pfam" id="PF05478">
    <property type="entry name" value="Prominin"/>
    <property type="match status" value="1"/>
</dbReference>
<evidence type="ECO:0000256" key="5">
    <source>
        <dbReference type="ARBA" id="ARBA00023136"/>
    </source>
</evidence>
<reference evidence="10" key="1">
    <citation type="submission" date="2017-01" db="EMBL/GenBank/DDBJ databases">
        <title>Comparative genomics of anhydrobiosis in the tardigrade Hypsibius dujardini.</title>
        <authorList>
            <person name="Yoshida Y."/>
            <person name="Koutsovoulos G."/>
            <person name="Laetsch D."/>
            <person name="Stevens L."/>
            <person name="Kumar S."/>
            <person name="Horikawa D."/>
            <person name="Ishino K."/>
            <person name="Komine S."/>
            <person name="Tomita M."/>
            <person name="Blaxter M."/>
            <person name="Arakawa K."/>
        </authorList>
    </citation>
    <scope>NUCLEOTIDE SEQUENCE [LARGE SCALE GENOMIC DNA]</scope>
    <source>
        <strain evidence="10">Z151</strain>
    </source>
</reference>
<feature type="chain" id="PRO_5040976790" evidence="8">
    <location>
        <begin position="23"/>
        <end position="975"/>
    </location>
</feature>
<dbReference type="PANTHER" id="PTHR22730">
    <property type="entry name" value="PROMININ PROM PROTEIN"/>
    <property type="match status" value="1"/>
</dbReference>
<dbReference type="AlphaFoldDB" id="A0A9X6RLZ3"/>
<dbReference type="InterPro" id="IPR008795">
    <property type="entry name" value="Prominin"/>
</dbReference>
<keyword evidence="10" id="KW-1185">Reference proteome</keyword>
<keyword evidence="3 7" id="KW-0812">Transmembrane</keyword>
<sequence>MTLFVGLSVLVALGGQLRIAGAAASLDINILIPPPADITFPVYTSSVAYLSQPTAGLDSAGSSSSALHNWYSWEKLFMNAVQPVPLDVVVVNGSEFAAFISNIYSNSGAMARNTTLLLETLNTKQLRGVLIMLAIGIVYVILMPLIGMIWCICRCCCYKGHQTFDKTGYVKQRGCLSLFTFIFTVLICASAIMSYFTGADFMKSTQTINPALQNAFSDMGNLANDARSQINFTTKEGYMVASRAMKAQLEKVGVQFASVILNNLADLGIKSALAQMITLTQSAPNITASVSDIQAQATALTTIAQAVGVQLDALIASIQICTVSVGQVNPCVAPVGSMRTTLTNTKATLSGPSFGNYFHLDLSAQQTLMRQSSGMDVKAIAAYQRLLDLPFTIYNKTSAARNNTVHLLNSFATDLDDYLAPVVSLTESVHEILVIEADNFQGYEKVLKKSASYGNAAVIVLATAVLVMAFMMFLGCSFGLLFFERTVLPTQRKGAVTCGNFCLIFSVCLILLLAWIFMVVTMIIFVMGTQAEAILCPMLRGGADNFTVLDGVASFVASTLHVSSLVVLHGNQSIKPGELLTDCMHDESLFVALNMSSVFNASQIQTRLDDFNILSSMNGLKVDIGDVDVYDATTEAALRNFMDALSFPQFVDYLKLMDASSHPLPYADLETVKTTFHAIPDQQQQFYDDNQAKVDAITANFRHMDWRRTVLVTSVQTFMAAADKLLNSAIRAKGGAEDSRSYFTLGTYGNASADLASAATLFAQRTYSIAQRYVAHLNDTVENDVAPCRPVYQAVESVTNVLCDEFLSPLNGFWSALGVALMVFIPAVFTNCCLAKYYQRANGTDLLARRATFTERRRQLTQVMSENPLRTKTWKVEGEKWKVEKGKWKVESGKWKVEGGRWKVEKGKWKTDESKAQHENQTDQARGLNPTLLQVFWEFAWISFCSSVFSIRFSIEKESFALLYFLVKFQILRPF</sequence>
<feature type="transmembrane region" description="Helical" evidence="7">
    <location>
        <begin position="813"/>
        <end position="834"/>
    </location>
</feature>
<gene>
    <name evidence="9" type="ORF">BV898_16782</name>
</gene>
<name>A0A9X6RLZ3_HYPEX</name>
<evidence type="ECO:0000256" key="7">
    <source>
        <dbReference type="SAM" id="Phobius"/>
    </source>
</evidence>
<evidence type="ECO:0000256" key="4">
    <source>
        <dbReference type="ARBA" id="ARBA00022989"/>
    </source>
</evidence>
<dbReference type="EMBL" id="MTYJ01000262">
    <property type="protein sequence ID" value="OWA52327.1"/>
    <property type="molecule type" value="Genomic_DNA"/>
</dbReference>
<dbReference type="Proteomes" id="UP000192578">
    <property type="component" value="Unassembled WGS sequence"/>
</dbReference>
<evidence type="ECO:0000256" key="8">
    <source>
        <dbReference type="SAM" id="SignalP"/>
    </source>
</evidence>
<feature type="transmembrane region" description="Helical" evidence="7">
    <location>
        <begin position="129"/>
        <end position="153"/>
    </location>
</feature>
<comment type="similarity">
    <text evidence="2">Belongs to the prominin family.</text>
</comment>
<dbReference type="OrthoDB" id="6229420at2759"/>
<accession>A0A9X6RLZ3</accession>
<keyword evidence="5 7" id="KW-0472">Membrane</keyword>
<dbReference type="PANTHER" id="PTHR22730:SF1">
    <property type="entry name" value="PROMININ-LIKE PROTEIN"/>
    <property type="match status" value="1"/>
</dbReference>
<evidence type="ECO:0000313" key="10">
    <source>
        <dbReference type="Proteomes" id="UP000192578"/>
    </source>
</evidence>
<keyword evidence="8" id="KW-0732">Signal</keyword>
<keyword evidence="4 7" id="KW-1133">Transmembrane helix</keyword>
<feature type="transmembrane region" description="Helical" evidence="7">
    <location>
        <begin position="495"/>
        <end position="528"/>
    </location>
</feature>
<organism evidence="9 10">
    <name type="scientific">Hypsibius exemplaris</name>
    <name type="common">Freshwater tardigrade</name>
    <dbReference type="NCBI Taxonomy" id="2072580"/>
    <lineage>
        <taxon>Eukaryota</taxon>
        <taxon>Metazoa</taxon>
        <taxon>Ecdysozoa</taxon>
        <taxon>Tardigrada</taxon>
        <taxon>Eutardigrada</taxon>
        <taxon>Parachela</taxon>
        <taxon>Hypsibioidea</taxon>
        <taxon>Hypsibiidae</taxon>
        <taxon>Hypsibius</taxon>
    </lineage>
</organism>
<comment type="subcellular location">
    <subcellularLocation>
        <location evidence="1">Membrane</location>
        <topology evidence="1">Multi-pass membrane protein</topology>
    </subcellularLocation>
</comment>
<evidence type="ECO:0000313" key="9">
    <source>
        <dbReference type="EMBL" id="OWA52327.1"/>
    </source>
</evidence>
<evidence type="ECO:0000256" key="1">
    <source>
        <dbReference type="ARBA" id="ARBA00004141"/>
    </source>
</evidence>
<feature type="transmembrane region" description="Helical" evidence="7">
    <location>
        <begin position="174"/>
        <end position="196"/>
    </location>
</feature>
<evidence type="ECO:0000256" key="3">
    <source>
        <dbReference type="ARBA" id="ARBA00022692"/>
    </source>
</evidence>
<proteinExistence type="inferred from homology"/>
<comment type="caution">
    <text evidence="9">The sequence shown here is derived from an EMBL/GenBank/DDBJ whole genome shotgun (WGS) entry which is preliminary data.</text>
</comment>
<feature type="signal peptide" evidence="8">
    <location>
        <begin position="1"/>
        <end position="22"/>
    </location>
</feature>
<keyword evidence="6" id="KW-0325">Glycoprotein</keyword>
<protein>
    <submittedName>
        <fullName evidence="9">Prominin-1</fullName>
    </submittedName>
</protein>
<evidence type="ECO:0000256" key="6">
    <source>
        <dbReference type="ARBA" id="ARBA00023180"/>
    </source>
</evidence>
<feature type="transmembrane region" description="Helical" evidence="7">
    <location>
        <begin position="456"/>
        <end position="483"/>
    </location>
</feature>